<evidence type="ECO:0000256" key="3">
    <source>
        <dbReference type="ARBA" id="ARBA00022833"/>
    </source>
</evidence>
<dbReference type="InterPro" id="IPR011032">
    <property type="entry name" value="GroES-like_sf"/>
</dbReference>
<dbReference type="PANTHER" id="PTHR42813">
    <property type="entry name" value="ZINC-TYPE ALCOHOL DEHYDROGENASE-LIKE"/>
    <property type="match status" value="1"/>
</dbReference>
<gene>
    <name evidence="7" type="ORF">J2S42_001794</name>
</gene>
<dbReference type="InterPro" id="IPR020843">
    <property type="entry name" value="ER"/>
</dbReference>
<evidence type="ECO:0000313" key="7">
    <source>
        <dbReference type="EMBL" id="MDQ0365125.1"/>
    </source>
</evidence>
<dbReference type="EMBL" id="JAUSUZ010000001">
    <property type="protein sequence ID" value="MDQ0365125.1"/>
    <property type="molecule type" value="Genomic_DNA"/>
</dbReference>
<dbReference type="InterPro" id="IPR036291">
    <property type="entry name" value="NAD(P)-bd_dom_sf"/>
</dbReference>
<sequence>MKAVVWHGIGAIRLDDVPEPKIQASTDAIVKVTTSAICGTDLHLVRGTMPGMKEGTIIGHEAVGEVVEVGTGVRNLSRGDRVVVPSTISCGFCSYCRAGYQAQCDNANPGGKLAGTAFFGGPEAAGAFDGLQAEYARIPYANATLVPLPADVTDAQAIMLSDIFPTAWFGAKLAEIRTGDTVAVFGAGPVGQLAILSAYLQGAGRVIAVDRHADRLALARAQHAEIVDFDSENPVEAIQELTGGIGVDRVVDAVGIDAQRPATGVDEQQAMQFDAEQAQIAPQTGVDGDNWVPGDAPSQAAQWAAQAVAKAGTIGIIGVYPQTFDSYPIGVVMNKNVTVKAGNCNHRHYIPQLVELVTNGTVDPALLLTGHEPMTDVIAAYREFDRREPGWIKVALNPTT</sequence>
<comment type="caution">
    <text evidence="7">The sequence shown here is derived from an EMBL/GenBank/DDBJ whole genome shotgun (WGS) entry which is preliminary data.</text>
</comment>
<dbReference type="Proteomes" id="UP001240236">
    <property type="component" value="Unassembled WGS sequence"/>
</dbReference>
<dbReference type="InterPro" id="IPR013149">
    <property type="entry name" value="ADH-like_C"/>
</dbReference>
<keyword evidence="8" id="KW-1185">Reference proteome</keyword>
<evidence type="ECO:0000256" key="1">
    <source>
        <dbReference type="ARBA" id="ARBA00001947"/>
    </source>
</evidence>
<dbReference type="InterPro" id="IPR002328">
    <property type="entry name" value="ADH_Zn_CS"/>
</dbReference>
<dbReference type="SUPFAM" id="SSF51735">
    <property type="entry name" value="NAD(P)-binding Rossmann-fold domains"/>
    <property type="match status" value="1"/>
</dbReference>
<keyword evidence="2 5" id="KW-0479">Metal-binding</keyword>
<comment type="cofactor">
    <cofactor evidence="1 5">
        <name>Zn(2+)</name>
        <dbReference type="ChEBI" id="CHEBI:29105"/>
    </cofactor>
</comment>
<evidence type="ECO:0000313" key="8">
    <source>
        <dbReference type="Proteomes" id="UP001240236"/>
    </source>
</evidence>
<dbReference type="GO" id="GO:0008270">
    <property type="term" value="F:zinc ion binding"/>
    <property type="evidence" value="ECO:0007669"/>
    <property type="project" value="InterPro"/>
</dbReference>
<proteinExistence type="inferred from homology"/>
<dbReference type="SUPFAM" id="SSF50129">
    <property type="entry name" value="GroES-like"/>
    <property type="match status" value="1"/>
</dbReference>
<organism evidence="7 8">
    <name type="scientific">Catenuloplanes indicus</name>
    <dbReference type="NCBI Taxonomy" id="137267"/>
    <lineage>
        <taxon>Bacteria</taxon>
        <taxon>Bacillati</taxon>
        <taxon>Actinomycetota</taxon>
        <taxon>Actinomycetes</taxon>
        <taxon>Micromonosporales</taxon>
        <taxon>Micromonosporaceae</taxon>
        <taxon>Catenuloplanes</taxon>
    </lineage>
</organism>
<accession>A0AAE3VY44</accession>
<comment type="similarity">
    <text evidence="5">Belongs to the zinc-containing alcohol dehydrogenase family.</text>
</comment>
<dbReference type="Pfam" id="PF00107">
    <property type="entry name" value="ADH_zinc_N"/>
    <property type="match status" value="1"/>
</dbReference>
<protein>
    <submittedName>
        <fullName evidence="7">Threonine dehydrogenase-like Zn-dependent dehydrogenase</fullName>
    </submittedName>
</protein>
<keyword evidence="3 5" id="KW-0862">Zinc</keyword>
<dbReference type="Pfam" id="PF08240">
    <property type="entry name" value="ADH_N"/>
    <property type="match status" value="1"/>
</dbReference>
<keyword evidence="4" id="KW-0560">Oxidoreductase</keyword>
<dbReference type="PANTHER" id="PTHR42813:SF7">
    <property type="entry name" value="ALCOHOL DEHYDROGENASE (ZN-DEPENDENT)-RELATED"/>
    <property type="match status" value="1"/>
</dbReference>
<evidence type="ECO:0000259" key="6">
    <source>
        <dbReference type="SMART" id="SM00829"/>
    </source>
</evidence>
<dbReference type="GO" id="GO:0016491">
    <property type="term" value="F:oxidoreductase activity"/>
    <property type="evidence" value="ECO:0007669"/>
    <property type="project" value="UniProtKB-KW"/>
</dbReference>
<dbReference type="InterPro" id="IPR013154">
    <property type="entry name" value="ADH-like_N"/>
</dbReference>
<name>A0AAE3VY44_9ACTN</name>
<feature type="domain" description="Enoyl reductase (ER)" evidence="6">
    <location>
        <begin position="8"/>
        <end position="319"/>
    </location>
</feature>
<evidence type="ECO:0000256" key="2">
    <source>
        <dbReference type="ARBA" id="ARBA00022723"/>
    </source>
</evidence>
<dbReference type="Gene3D" id="3.40.50.720">
    <property type="entry name" value="NAD(P)-binding Rossmann-like Domain"/>
    <property type="match status" value="1"/>
</dbReference>
<evidence type="ECO:0000256" key="4">
    <source>
        <dbReference type="ARBA" id="ARBA00023002"/>
    </source>
</evidence>
<dbReference type="RefSeq" id="WP_307237353.1">
    <property type="nucleotide sequence ID" value="NZ_JAUSUZ010000001.1"/>
</dbReference>
<dbReference type="PROSITE" id="PS00059">
    <property type="entry name" value="ADH_ZINC"/>
    <property type="match status" value="1"/>
</dbReference>
<evidence type="ECO:0000256" key="5">
    <source>
        <dbReference type="RuleBase" id="RU361277"/>
    </source>
</evidence>
<reference evidence="7 8" key="1">
    <citation type="submission" date="2023-07" db="EMBL/GenBank/DDBJ databases">
        <title>Sequencing the genomes of 1000 actinobacteria strains.</title>
        <authorList>
            <person name="Klenk H.-P."/>
        </authorList>
    </citation>
    <scope>NUCLEOTIDE SEQUENCE [LARGE SCALE GENOMIC DNA]</scope>
    <source>
        <strain evidence="7 8">DSM 44709</strain>
    </source>
</reference>
<dbReference type="CDD" id="cd08283">
    <property type="entry name" value="FDH_like_1"/>
    <property type="match status" value="1"/>
</dbReference>
<dbReference type="SMART" id="SM00829">
    <property type="entry name" value="PKS_ER"/>
    <property type="match status" value="1"/>
</dbReference>
<dbReference type="Gene3D" id="3.90.180.10">
    <property type="entry name" value="Medium-chain alcohol dehydrogenases, catalytic domain"/>
    <property type="match status" value="1"/>
</dbReference>
<dbReference type="AlphaFoldDB" id="A0AAE3VY44"/>